<keyword evidence="4" id="KW-0175">Coiled coil</keyword>
<accession>S7TBK4</accession>
<evidence type="ECO:0000259" key="6">
    <source>
        <dbReference type="PROSITE" id="PS50893"/>
    </source>
</evidence>
<dbReference type="CDD" id="cd03221">
    <property type="entry name" value="ABCF_EF-3"/>
    <property type="match status" value="2"/>
</dbReference>
<dbReference type="InterPro" id="IPR003593">
    <property type="entry name" value="AAA+_ATPase"/>
</dbReference>
<comment type="caution">
    <text evidence="7">The sequence shown here is derived from an EMBL/GenBank/DDBJ whole genome shotgun (WGS) entry which is preliminary data.</text>
</comment>
<evidence type="ECO:0000256" key="1">
    <source>
        <dbReference type="ARBA" id="ARBA00022737"/>
    </source>
</evidence>
<dbReference type="PANTHER" id="PTHR19211">
    <property type="entry name" value="ATP-BINDING TRANSPORT PROTEIN-RELATED"/>
    <property type="match status" value="1"/>
</dbReference>
<dbReference type="InterPro" id="IPR050611">
    <property type="entry name" value="ABCF"/>
</dbReference>
<dbReference type="PANTHER" id="PTHR19211:SF14">
    <property type="entry name" value="ATP-BINDING CASSETTE SUB-FAMILY F MEMBER 1"/>
    <property type="match status" value="1"/>
</dbReference>
<dbReference type="PATRIC" id="fig|1121439.3.peg.1138"/>
<dbReference type="AlphaFoldDB" id="S7TBK4"/>
<dbReference type="OrthoDB" id="9808609at2"/>
<dbReference type="InterPro" id="IPR032781">
    <property type="entry name" value="ABC_tran_Xtn"/>
</dbReference>
<dbReference type="InterPro" id="IPR003439">
    <property type="entry name" value="ABC_transporter-like_ATP-bd"/>
</dbReference>
<feature type="compositionally biased region" description="Basic and acidic residues" evidence="5">
    <location>
        <begin position="549"/>
        <end position="558"/>
    </location>
</feature>
<dbReference type="RefSeq" id="WP_020886619.1">
    <property type="nucleotide sequence ID" value="NZ_ATHI01000009.1"/>
</dbReference>
<dbReference type="eggNOG" id="COG0488">
    <property type="taxonomic scope" value="Bacteria"/>
</dbReference>
<gene>
    <name evidence="7" type="ORF">dsat_2734</name>
</gene>
<dbReference type="Proteomes" id="UP000014975">
    <property type="component" value="Unassembled WGS sequence"/>
</dbReference>
<organism evidence="7 8">
    <name type="scientific">Alkalidesulfovibrio alkalitolerans DSM 16529</name>
    <dbReference type="NCBI Taxonomy" id="1121439"/>
    <lineage>
        <taxon>Bacteria</taxon>
        <taxon>Pseudomonadati</taxon>
        <taxon>Thermodesulfobacteriota</taxon>
        <taxon>Desulfovibrionia</taxon>
        <taxon>Desulfovibrionales</taxon>
        <taxon>Desulfovibrionaceae</taxon>
        <taxon>Alkalidesulfovibrio</taxon>
    </lineage>
</organism>
<feature type="domain" description="ABC transporter" evidence="6">
    <location>
        <begin position="4"/>
        <end position="253"/>
    </location>
</feature>
<dbReference type="InterPro" id="IPR027417">
    <property type="entry name" value="P-loop_NTPase"/>
</dbReference>
<evidence type="ECO:0000256" key="2">
    <source>
        <dbReference type="ARBA" id="ARBA00022741"/>
    </source>
</evidence>
<evidence type="ECO:0000256" key="3">
    <source>
        <dbReference type="ARBA" id="ARBA00022840"/>
    </source>
</evidence>
<feature type="domain" description="ABC transporter" evidence="6">
    <location>
        <begin position="324"/>
        <end position="540"/>
    </location>
</feature>
<name>S7TBK4_9BACT</name>
<evidence type="ECO:0000256" key="4">
    <source>
        <dbReference type="SAM" id="Coils"/>
    </source>
</evidence>
<dbReference type="Gene3D" id="3.40.50.300">
    <property type="entry name" value="P-loop containing nucleotide triphosphate hydrolases"/>
    <property type="match status" value="2"/>
</dbReference>
<dbReference type="PROSITE" id="PS00211">
    <property type="entry name" value="ABC_TRANSPORTER_1"/>
    <property type="match status" value="1"/>
</dbReference>
<keyword evidence="3" id="KW-0067">ATP-binding</keyword>
<dbReference type="GO" id="GO:0005524">
    <property type="term" value="F:ATP binding"/>
    <property type="evidence" value="ECO:0007669"/>
    <property type="project" value="UniProtKB-KW"/>
</dbReference>
<dbReference type="PROSITE" id="PS50893">
    <property type="entry name" value="ABC_TRANSPORTER_2"/>
    <property type="match status" value="2"/>
</dbReference>
<keyword evidence="2" id="KW-0547">Nucleotide-binding</keyword>
<evidence type="ECO:0000256" key="5">
    <source>
        <dbReference type="SAM" id="MobiDB-lite"/>
    </source>
</evidence>
<dbReference type="EMBL" id="ATHI01000009">
    <property type="protein sequence ID" value="EPR34542.1"/>
    <property type="molecule type" value="Genomic_DNA"/>
</dbReference>
<evidence type="ECO:0000313" key="8">
    <source>
        <dbReference type="Proteomes" id="UP000014975"/>
    </source>
</evidence>
<dbReference type="FunFam" id="3.40.50.300:FF:000011">
    <property type="entry name" value="Putative ABC transporter ATP-binding component"/>
    <property type="match status" value="1"/>
</dbReference>
<feature type="region of interest" description="Disordered" evidence="5">
    <location>
        <begin position="535"/>
        <end position="558"/>
    </location>
</feature>
<sequence>MASLSVTNLHKSYGGRDLFTALSFDVPDGCRLALVGPNGCGKSTLLRILAGEAGADRGEIKTGDAAGVGYVAQELSPDDLSQGILAFVLAVFPSWADFWARWESALAARDETLLARLAREQADLEARFGYNPEHKAESVLMGLGFTREEFGKTVGQFSGGWRERAKLARVLVQGTGTLLLDEPTNHLDLEAVEWLEEYLLSFPGALAFVAHDRVFLDKVATHVLPLGTAKPTPRKGNFSQYLAWTEEQEVVRARQAEKIEARIGHQMDYIRRFRVKARKAAQAQSKLRSVEKLQEELSGLAPERRRKSLSFSLPEPPPAEKVVMQAVDLAFSFSGGAPLWKPLSFTVYRGQKIALVAPNGAGKSTLIKLLTGGLAPTGGSVLPGAKTRLGYFSQHQTEILSLSGTVLSEMRRLSDPRCLEEELMGTLGLFLLGEEYFDRPVARLSGGEKSRLVLASLFLRRCNFLILDEPTNHLDLESREALIEALAGFSGTILLVAHDRWLMQEVAEEAWALTREGVTQYLGGFEEYERCRRREAAETPKNCPAPETQLRRKLDKDEKRRQAELRNALSREMKPKKEAYDRLMLDLDAVAEAQAEAERVLALPETYADHERFLRLTSEYQRHKEREEELLLELAALEADLAALEARRAELLGLEATQAERAS</sequence>
<feature type="coiled-coil region" evidence="4">
    <location>
        <begin position="620"/>
        <end position="654"/>
    </location>
</feature>
<dbReference type="SUPFAM" id="SSF52540">
    <property type="entry name" value="P-loop containing nucleoside triphosphate hydrolases"/>
    <property type="match status" value="2"/>
</dbReference>
<keyword evidence="8" id="KW-1185">Reference proteome</keyword>
<dbReference type="Pfam" id="PF12848">
    <property type="entry name" value="ABC_tran_Xtn"/>
    <property type="match status" value="1"/>
</dbReference>
<dbReference type="SMART" id="SM00382">
    <property type="entry name" value="AAA"/>
    <property type="match status" value="2"/>
</dbReference>
<dbReference type="InterPro" id="IPR017871">
    <property type="entry name" value="ABC_transporter-like_CS"/>
</dbReference>
<keyword evidence="1" id="KW-0677">Repeat</keyword>
<evidence type="ECO:0000313" key="7">
    <source>
        <dbReference type="EMBL" id="EPR34542.1"/>
    </source>
</evidence>
<dbReference type="Pfam" id="PF00005">
    <property type="entry name" value="ABC_tran"/>
    <property type="match status" value="2"/>
</dbReference>
<protein>
    <submittedName>
        <fullName evidence="7">ABC transporter related protein</fullName>
    </submittedName>
</protein>
<dbReference type="STRING" id="1121439.dsat_2734"/>
<proteinExistence type="predicted"/>
<reference evidence="7 8" key="1">
    <citation type="journal article" date="2013" name="Genome Announc.">
        <title>Draft genome sequences for three mercury-methylating, sulfate-reducing bacteria.</title>
        <authorList>
            <person name="Brown S.D."/>
            <person name="Hurt R.A.Jr."/>
            <person name="Gilmour C.C."/>
            <person name="Elias D.A."/>
        </authorList>
    </citation>
    <scope>NUCLEOTIDE SEQUENCE [LARGE SCALE GENOMIC DNA]</scope>
    <source>
        <strain evidence="7 8">DSM 16529</strain>
    </source>
</reference>
<dbReference type="GO" id="GO:0016887">
    <property type="term" value="F:ATP hydrolysis activity"/>
    <property type="evidence" value="ECO:0007669"/>
    <property type="project" value="InterPro"/>
</dbReference>